<dbReference type="Proteomes" id="UP001526143">
    <property type="component" value="Unassembled WGS sequence"/>
</dbReference>
<evidence type="ECO:0000313" key="2">
    <source>
        <dbReference type="EMBL" id="MCV3213191.1"/>
    </source>
</evidence>
<dbReference type="RefSeq" id="WP_263744698.1">
    <property type="nucleotide sequence ID" value="NZ_JAOWRF010000104.1"/>
</dbReference>
<proteinExistence type="predicted"/>
<name>A0ABT3AVP3_9CYAN</name>
<dbReference type="InterPro" id="IPR025494">
    <property type="entry name" value="DUF4385"/>
</dbReference>
<organism evidence="2 3">
    <name type="scientific">Plectonema radiosum NIES-515</name>
    <dbReference type="NCBI Taxonomy" id="2986073"/>
    <lineage>
        <taxon>Bacteria</taxon>
        <taxon>Bacillati</taxon>
        <taxon>Cyanobacteriota</taxon>
        <taxon>Cyanophyceae</taxon>
        <taxon>Oscillatoriophycideae</taxon>
        <taxon>Oscillatoriales</taxon>
        <taxon>Microcoleaceae</taxon>
        <taxon>Plectonema</taxon>
    </lineage>
</organism>
<feature type="compositionally biased region" description="Basic residues" evidence="1">
    <location>
        <begin position="94"/>
        <end position="103"/>
    </location>
</feature>
<accession>A0ABT3AVP3</accession>
<comment type="caution">
    <text evidence="2">The sequence shown here is derived from an EMBL/GenBank/DDBJ whole genome shotgun (WGS) entry which is preliminary data.</text>
</comment>
<keyword evidence="3" id="KW-1185">Reference proteome</keyword>
<gene>
    <name evidence="2" type="ORF">OGM63_06580</name>
</gene>
<evidence type="ECO:0000313" key="3">
    <source>
        <dbReference type="Proteomes" id="UP001526143"/>
    </source>
</evidence>
<dbReference type="EMBL" id="JAOWRF010000104">
    <property type="protein sequence ID" value="MCV3213191.1"/>
    <property type="molecule type" value="Genomic_DNA"/>
</dbReference>
<protein>
    <submittedName>
        <fullName evidence="2">DUF4385 domain-containing protein</fullName>
    </submittedName>
</protein>
<evidence type="ECO:0000256" key="1">
    <source>
        <dbReference type="SAM" id="MobiDB-lite"/>
    </source>
</evidence>
<dbReference type="Pfam" id="PF14328">
    <property type="entry name" value="DUF4385"/>
    <property type="match status" value="1"/>
</dbReference>
<reference evidence="2 3" key="1">
    <citation type="submission" date="2022-10" db="EMBL/GenBank/DDBJ databases">
        <title>Identification of biosynthetic pathway for the production of the potent trypsin inhibitor radiosumin.</title>
        <authorList>
            <person name="Fewer D.P."/>
            <person name="Delbaje E."/>
            <person name="Ouyang X."/>
            <person name="Agostino P.D."/>
            <person name="Wahlsten M."/>
            <person name="Jokela J."/>
            <person name="Permi P."/>
            <person name="Haapaniemi E."/>
            <person name="Koistinen H."/>
        </authorList>
    </citation>
    <scope>NUCLEOTIDE SEQUENCE [LARGE SCALE GENOMIC DNA]</scope>
    <source>
        <strain evidence="2 3">NIES-515</strain>
    </source>
</reference>
<sequence>MMQFDYSLDFKNIDFRQHPELYRVGKGEQGVLLVEPYKSEILPYWRFKTPDIARESSEKIYEMFLAYLEQDDFVGADMARKFIQMGYTRSRRYANHKTGRKYKTNPQKEASPEAQLQARKDILPYEVDPVKAESAAIFKEKWIQAKTNQKYLLLLKKHQEKVQAKVDRCDNLISRDVPAERLY</sequence>
<feature type="region of interest" description="Disordered" evidence="1">
    <location>
        <begin position="94"/>
        <end position="114"/>
    </location>
</feature>